<reference evidence="4 5" key="1">
    <citation type="submission" date="2023-09" db="EMBL/GenBank/DDBJ databases">
        <title>Nesidiocoris tenuis whole genome shotgun sequence.</title>
        <authorList>
            <person name="Shibata T."/>
            <person name="Shimoda M."/>
            <person name="Kobayashi T."/>
            <person name="Uehara T."/>
        </authorList>
    </citation>
    <scope>NUCLEOTIDE SEQUENCE [LARGE SCALE GENOMIC DNA]</scope>
    <source>
        <strain evidence="4 5">Japan</strain>
    </source>
</reference>
<accession>A0ABN7AL46</accession>
<dbReference type="Gene3D" id="3.40.50.1240">
    <property type="entry name" value="Phosphoglycerate mutase-like"/>
    <property type="match status" value="1"/>
</dbReference>
<dbReference type="Proteomes" id="UP001307889">
    <property type="component" value="Chromosome 4"/>
</dbReference>
<dbReference type="PANTHER" id="PTHR11567:SF19">
    <property type="entry name" value="GH19849P"/>
    <property type="match status" value="1"/>
</dbReference>
<name>A0ABN7AL46_9HEMI</name>
<dbReference type="SUPFAM" id="SSF53254">
    <property type="entry name" value="Phosphoglycerate mutase-like"/>
    <property type="match status" value="1"/>
</dbReference>
<dbReference type="PANTHER" id="PTHR11567">
    <property type="entry name" value="ACID PHOSPHATASE-RELATED"/>
    <property type="match status" value="1"/>
</dbReference>
<keyword evidence="3" id="KW-0812">Transmembrane</keyword>
<evidence type="ECO:0000256" key="3">
    <source>
        <dbReference type="SAM" id="Phobius"/>
    </source>
</evidence>
<proteinExistence type="inferred from homology"/>
<evidence type="ECO:0000313" key="5">
    <source>
        <dbReference type="Proteomes" id="UP001307889"/>
    </source>
</evidence>
<sequence>MWRYRMSNNVCIDQYRQRRYTFLTVVGLAVLLGAFFVAYGASDGPTTPAPATLKLLHIIFRHGDRTPVYSYANDPYRDHQWEGGKGALTNKGKAEIYELGQIMRIRYGNFLNEAYDPEEIYMESSYAPRCQMSAQMFLAAMYPPKGRQIWNLNLLWQPIPANPVPRDLDNKMAMKAKCKAYDEEKLKIDREMHANLTKDEKEMLAYLTEKTGENISTLAQAEPLFYTLQIENDNGLNLPKWTDKIFPAQLAMLAGSYLASFTKNDKLKRLQAGPMMKEWIDHIGEIPKNPKRKAYFYSGHDVTIVAVTRALGYELPEVPMYGSTLMIEYHESPDAVGDGFIQLFFFKKTNDKKMYPLKLPWCEMHCPLKQFKQGLQKYLPNDWNAECQN</sequence>
<keyword evidence="5" id="KW-1185">Reference proteome</keyword>
<dbReference type="InterPro" id="IPR029033">
    <property type="entry name" value="His_PPase_superfam"/>
</dbReference>
<dbReference type="InterPro" id="IPR050645">
    <property type="entry name" value="Histidine_acid_phosphatase"/>
</dbReference>
<dbReference type="PROSITE" id="PS00616">
    <property type="entry name" value="HIS_ACID_PHOSPHAT_1"/>
    <property type="match status" value="1"/>
</dbReference>
<dbReference type="InterPro" id="IPR033379">
    <property type="entry name" value="Acid_Pase_AS"/>
</dbReference>
<dbReference type="InterPro" id="IPR000560">
    <property type="entry name" value="His_Pase_clade-2"/>
</dbReference>
<dbReference type="Pfam" id="PF00328">
    <property type="entry name" value="His_Phos_2"/>
    <property type="match status" value="1"/>
</dbReference>
<organism evidence="4 5">
    <name type="scientific">Nesidiocoris tenuis</name>
    <dbReference type="NCBI Taxonomy" id="355587"/>
    <lineage>
        <taxon>Eukaryota</taxon>
        <taxon>Metazoa</taxon>
        <taxon>Ecdysozoa</taxon>
        <taxon>Arthropoda</taxon>
        <taxon>Hexapoda</taxon>
        <taxon>Insecta</taxon>
        <taxon>Pterygota</taxon>
        <taxon>Neoptera</taxon>
        <taxon>Paraneoptera</taxon>
        <taxon>Hemiptera</taxon>
        <taxon>Heteroptera</taxon>
        <taxon>Panheteroptera</taxon>
        <taxon>Cimicomorpha</taxon>
        <taxon>Miridae</taxon>
        <taxon>Dicyphina</taxon>
        <taxon>Nesidiocoris</taxon>
    </lineage>
</organism>
<evidence type="ECO:0000256" key="2">
    <source>
        <dbReference type="ARBA" id="ARBA00005375"/>
    </source>
</evidence>
<evidence type="ECO:0000256" key="1">
    <source>
        <dbReference type="ARBA" id="ARBA00000032"/>
    </source>
</evidence>
<comment type="catalytic activity">
    <reaction evidence="1">
        <text>a phosphate monoester + H2O = an alcohol + phosphate</text>
        <dbReference type="Rhea" id="RHEA:15017"/>
        <dbReference type="ChEBI" id="CHEBI:15377"/>
        <dbReference type="ChEBI" id="CHEBI:30879"/>
        <dbReference type="ChEBI" id="CHEBI:43474"/>
        <dbReference type="ChEBI" id="CHEBI:67140"/>
        <dbReference type="EC" id="3.1.3.2"/>
    </reaction>
</comment>
<dbReference type="EMBL" id="AP028912">
    <property type="protein sequence ID" value="BES92967.1"/>
    <property type="molecule type" value="Genomic_DNA"/>
</dbReference>
<feature type="transmembrane region" description="Helical" evidence="3">
    <location>
        <begin position="20"/>
        <end position="41"/>
    </location>
</feature>
<gene>
    <name evidence="4" type="ORF">NTJ_05776</name>
</gene>
<keyword evidence="3" id="KW-1133">Transmembrane helix</keyword>
<keyword evidence="3" id="KW-0472">Membrane</keyword>
<dbReference type="CDD" id="cd07061">
    <property type="entry name" value="HP_HAP_like"/>
    <property type="match status" value="1"/>
</dbReference>
<evidence type="ECO:0000313" key="4">
    <source>
        <dbReference type="EMBL" id="BES92967.1"/>
    </source>
</evidence>
<comment type="similarity">
    <text evidence="2">Belongs to the histidine acid phosphatase family.</text>
</comment>
<protein>
    <submittedName>
        <fullName evidence="4">Acid_phosphat_A</fullName>
    </submittedName>
</protein>